<dbReference type="Proteomes" id="UP001176806">
    <property type="component" value="Unassembled WGS sequence"/>
</dbReference>
<dbReference type="RefSeq" id="WP_303302763.1">
    <property type="nucleotide sequence ID" value="NZ_BAABDA010000050.1"/>
</dbReference>
<gene>
    <name evidence="1" type="ORF">Q4Q40_15260</name>
</gene>
<keyword evidence="2" id="KW-1185">Reference proteome</keyword>
<evidence type="ECO:0000313" key="2">
    <source>
        <dbReference type="Proteomes" id="UP001176806"/>
    </source>
</evidence>
<comment type="caution">
    <text evidence="1">The sequence shown here is derived from an EMBL/GenBank/DDBJ whole genome shotgun (WGS) entry which is preliminary data.</text>
</comment>
<sequence length="192" mass="23493">MEVLKLKIFDVLIEKITVSEFENWLYNSEEIIENLNSNPYYFDLISINYKNEEWLKQLNNLIKEKYSEDYLIILKIEKGCLQICQSKTPYQVYQILSELIRDFDYDTNFDILWKFYSLYKYYESFEGSMFNKYSFEKEAKFYSEQVLRISKNCKDYEEIKQVLSRDLIPFREPVFNQTRTLKQKILAFFKIN</sequence>
<evidence type="ECO:0000313" key="1">
    <source>
        <dbReference type="EMBL" id="MDO5975552.1"/>
    </source>
</evidence>
<dbReference type="EMBL" id="JAUOEL010000005">
    <property type="protein sequence ID" value="MDO5975552.1"/>
    <property type="molecule type" value="Genomic_DNA"/>
</dbReference>
<proteinExistence type="predicted"/>
<protein>
    <submittedName>
        <fullName evidence="1">Uncharacterized protein</fullName>
    </submittedName>
</protein>
<accession>A0ABT8WRL8</accession>
<name>A0ABT8WRL8_9FLAO</name>
<reference evidence="1" key="1">
    <citation type="submission" date="2023-07" db="EMBL/GenBank/DDBJ databases">
        <title>Two novel species in the genus Flavivirga.</title>
        <authorList>
            <person name="Kwon K."/>
        </authorList>
    </citation>
    <scope>NUCLEOTIDE SEQUENCE</scope>
    <source>
        <strain evidence="1">KACC 14158</strain>
    </source>
</reference>
<organism evidence="1 2">
    <name type="scientific">Flavivirga jejuensis</name>
    <dbReference type="NCBI Taxonomy" id="870487"/>
    <lineage>
        <taxon>Bacteria</taxon>
        <taxon>Pseudomonadati</taxon>
        <taxon>Bacteroidota</taxon>
        <taxon>Flavobacteriia</taxon>
        <taxon>Flavobacteriales</taxon>
        <taxon>Flavobacteriaceae</taxon>
        <taxon>Flavivirga</taxon>
    </lineage>
</organism>